<dbReference type="KEGG" id="bco:Bcell_0405"/>
<proteinExistence type="predicted"/>
<dbReference type="EMBL" id="CP002394">
    <property type="protein sequence ID" value="ADU28687.1"/>
    <property type="molecule type" value="Genomic_DNA"/>
</dbReference>
<dbReference type="STRING" id="649639.Bcell_0405"/>
<reference evidence="1" key="1">
    <citation type="submission" date="2010-12" db="EMBL/GenBank/DDBJ databases">
        <title>Complete sequence of Bacillus cellulosilyticus DSM 2522.</title>
        <authorList>
            <consortium name="US DOE Joint Genome Institute"/>
            <person name="Lucas S."/>
            <person name="Copeland A."/>
            <person name="Lapidus A."/>
            <person name="Cheng J.-F."/>
            <person name="Bruce D."/>
            <person name="Goodwin L."/>
            <person name="Pitluck S."/>
            <person name="Chertkov O."/>
            <person name="Detter J.C."/>
            <person name="Han C."/>
            <person name="Tapia R."/>
            <person name="Land M."/>
            <person name="Hauser L."/>
            <person name="Jeffries C."/>
            <person name="Kyrpides N."/>
            <person name="Ivanova N."/>
            <person name="Mikhailova N."/>
            <person name="Brumm P."/>
            <person name="Mead D."/>
            <person name="Woyke T."/>
        </authorList>
    </citation>
    <scope>NUCLEOTIDE SEQUENCE [LARGE SCALE GENOMIC DNA]</scope>
    <source>
        <strain evidence="1">DSM 2522</strain>
    </source>
</reference>
<dbReference type="eggNOG" id="ENOG5030E9D">
    <property type="taxonomic scope" value="Bacteria"/>
</dbReference>
<evidence type="ECO:0000313" key="1">
    <source>
        <dbReference type="EMBL" id="ADU28687.1"/>
    </source>
</evidence>
<keyword evidence="2" id="KW-1185">Reference proteome</keyword>
<dbReference type="OrthoDB" id="1935917at2"/>
<dbReference type="AlphaFoldDB" id="E6TVX8"/>
<gene>
    <name evidence="1" type="ordered locus">Bcell_0405</name>
</gene>
<name>E6TVX8_EVAC2</name>
<dbReference type="RefSeq" id="WP_013487028.1">
    <property type="nucleotide sequence ID" value="NC_014829.1"/>
</dbReference>
<organism evidence="1 2">
    <name type="scientific">Evansella cellulosilytica (strain ATCC 21833 / DSM 2522 / FERM P-1141 / JCM 9156 / N-4)</name>
    <name type="common">Bacillus cellulosilyticus</name>
    <dbReference type="NCBI Taxonomy" id="649639"/>
    <lineage>
        <taxon>Bacteria</taxon>
        <taxon>Bacillati</taxon>
        <taxon>Bacillota</taxon>
        <taxon>Bacilli</taxon>
        <taxon>Bacillales</taxon>
        <taxon>Bacillaceae</taxon>
        <taxon>Evansella</taxon>
    </lineage>
</organism>
<sequence length="94" mass="10479">MRKIFKIIFVIILAVILLWVISGIIDFSLVNGFEKKPIFAIPTVTADDGGSGTYQGLGYSFEIEGDFMSVDEPPRVTYYEYYILGSLISKGNTD</sequence>
<protein>
    <submittedName>
        <fullName evidence="1">Uncharacterized protein</fullName>
    </submittedName>
</protein>
<evidence type="ECO:0000313" key="2">
    <source>
        <dbReference type="Proteomes" id="UP000001401"/>
    </source>
</evidence>
<dbReference type="HOGENOM" id="CLU_2380179_0_0_9"/>
<dbReference type="Proteomes" id="UP000001401">
    <property type="component" value="Chromosome"/>
</dbReference>
<accession>E6TVX8</accession>